<dbReference type="SUPFAM" id="SSF103473">
    <property type="entry name" value="MFS general substrate transporter"/>
    <property type="match status" value="1"/>
</dbReference>
<dbReference type="AlphaFoldDB" id="A0A3M5P0L0"/>
<feature type="transmembrane region" description="Helical" evidence="1">
    <location>
        <begin position="96"/>
        <end position="118"/>
    </location>
</feature>
<keyword evidence="1" id="KW-1133">Transmembrane helix</keyword>
<protein>
    <submittedName>
        <fullName evidence="2">Major facilitator family transporter</fullName>
    </submittedName>
</protein>
<accession>A0A3M5P0L0</accession>
<proteinExistence type="predicted"/>
<feature type="transmembrane region" description="Helical" evidence="1">
    <location>
        <begin position="151"/>
        <end position="170"/>
    </location>
</feature>
<dbReference type="InterPro" id="IPR036259">
    <property type="entry name" value="MFS_trans_sf"/>
</dbReference>
<keyword evidence="1" id="KW-0472">Membrane</keyword>
<feature type="transmembrane region" description="Helical" evidence="1">
    <location>
        <begin position="25"/>
        <end position="48"/>
    </location>
</feature>
<keyword evidence="1" id="KW-0812">Transmembrane</keyword>
<dbReference type="Proteomes" id="UP000273854">
    <property type="component" value="Unassembled WGS sequence"/>
</dbReference>
<comment type="caution">
    <text evidence="2">The sequence shown here is derived from an EMBL/GenBank/DDBJ whole genome shotgun (WGS) entry which is preliminary data.</text>
</comment>
<reference evidence="2 3" key="1">
    <citation type="submission" date="2018-08" db="EMBL/GenBank/DDBJ databases">
        <title>Recombination of ecologically and evolutionarily significant loci maintains genetic cohesion in the Pseudomonas syringae species complex.</title>
        <authorList>
            <person name="Dillon M."/>
            <person name="Thakur S."/>
            <person name="Almeida R.N.D."/>
            <person name="Weir B.S."/>
            <person name="Guttman D.S."/>
        </authorList>
    </citation>
    <scope>NUCLEOTIDE SEQUENCE [LARGE SCALE GENOMIC DNA]</scope>
    <source>
        <strain evidence="2 3">ICMP 19473</strain>
    </source>
</reference>
<sequence length="177" mass="19265">MLSFVTGYGAVYGRGTGFYWDWRPIFATSAVLSELSIISVWLLVKVTVPKGGGFRPNYSYRVLIRNVRLMSPVLADVLNYGVIVLSGASAPAIFQLHFNCTVLEYGWVGWYINCAYLLRALSVSGLIGFTHQATAACCALIASVLPKGVPAPFTLACIALSVLALTAYMLSERRDRS</sequence>
<gene>
    <name evidence="2" type="ORF">ALP40_03527</name>
</gene>
<dbReference type="Gene3D" id="1.20.1720.10">
    <property type="entry name" value="Multidrug resistance protein D"/>
    <property type="match status" value="1"/>
</dbReference>
<evidence type="ECO:0000313" key="2">
    <source>
        <dbReference type="EMBL" id="RMT78250.1"/>
    </source>
</evidence>
<evidence type="ECO:0000313" key="3">
    <source>
        <dbReference type="Proteomes" id="UP000273854"/>
    </source>
</evidence>
<organism evidence="2 3">
    <name type="scientific">Pseudomonas viridiflava</name>
    <name type="common">Phytomonas viridiflava</name>
    <dbReference type="NCBI Taxonomy" id="33069"/>
    <lineage>
        <taxon>Bacteria</taxon>
        <taxon>Pseudomonadati</taxon>
        <taxon>Pseudomonadota</taxon>
        <taxon>Gammaproteobacteria</taxon>
        <taxon>Pseudomonadales</taxon>
        <taxon>Pseudomonadaceae</taxon>
        <taxon>Pseudomonas</taxon>
    </lineage>
</organism>
<dbReference type="EMBL" id="RBTP01000066">
    <property type="protein sequence ID" value="RMT78250.1"/>
    <property type="molecule type" value="Genomic_DNA"/>
</dbReference>
<name>A0A3M5P0L0_PSEVI</name>
<evidence type="ECO:0000256" key="1">
    <source>
        <dbReference type="SAM" id="Phobius"/>
    </source>
</evidence>